<reference evidence="1" key="1">
    <citation type="submission" date="2021-01" db="EMBL/GenBank/DDBJ databases">
        <authorList>
            <person name="Corre E."/>
            <person name="Pelletier E."/>
            <person name="Niang G."/>
            <person name="Scheremetjew M."/>
            <person name="Finn R."/>
            <person name="Kale V."/>
            <person name="Holt S."/>
            <person name="Cochrane G."/>
            <person name="Meng A."/>
            <person name="Brown T."/>
            <person name="Cohen L."/>
        </authorList>
    </citation>
    <scope>NUCLEOTIDE SEQUENCE</scope>
    <source>
        <strain evidence="1">CCMP1452</strain>
    </source>
</reference>
<proteinExistence type="predicted"/>
<accession>A0A7S2RW08</accession>
<evidence type="ECO:0000313" key="1">
    <source>
        <dbReference type="EMBL" id="CAD9682366.1"/>
    </source>
</evidence>
<organism evidence="1">
    <name type="scientific">Eucampia antarctica</name>
    <dbReference type="NCBI Taxonomy" id="49252"/>
    <lineage>
        <taxon>Eukaryota</taxon>
        <taxon>Sar</taxon>
        <taxon>Stramenopiles</taxon>
        <taxon>Ochrophyta</taxon>
        <taxon>Bacillariophyta</taxon>
        <taxon>Mediophyceae</taxon>
        <taxon>Biddulphiophycidae</taxon>
        <taxon>Hemiaulales</taxon>
        <taxon>Hemiaulaceae</taxon>
        <taxon>Eucampia</taxon>
    </lineage>
</organism>
<dbReference type="EMBL" id="HBHI01019564">
    <property type="protein sequence ID" value="CAD9682366.1"/>
    <property type="molecule type" value="Transcribed_RNA"/>
</dbReference>
<gene>
    <name evidence="1" type="ORF">EANT1437_LOCUS10032</name>
</gene>
<name>A0A7S2RW08_9STRA</name>
<sequence>MYDKSGSCAKNWEVAGVLSFSRSSDSHVVVTRDEFDLSNVLLSKQLSTGFFSSSTLLLLLLLEDICTMVAETSSTDATGEEGAAILISRTLRSIGITSGMTNLFDFLVVVVFLI</sequence>
<protein>
    <submittedName>
        <fullName evidence="1">Uncharacterized protein</fullName>
    </submittedName>
</protein>
<dbReference type="AlphaFoldDB" id="A0A7S2RW08"/>